<dbReference type="PANTHER" id="PTHR43434:SF13">
    <property type="entry name" value="PHOSPHOGLYCOLATE PHOSPHATASE"/>
    <property type="match status" value="1"/>
</dbReference>
<dbReference type="EMBL" id="JABBPN010000009">
    <property type="protein sequence ID" value="NMO96321.1"/>
    <property type="molecule type" value="Genomic_DNA"/>
</dbReference>
<evidence type="ECO:0000313" key="1">
    <source>
        <dbReference type="EMBL" id="NMO96321.1"/>
    </source>
</evidence>
<dbReference type="RefSeq" id="WP_169505107.1">
    <property type="nucleotide sequence ID" value="NZ_JABBPN010000009.1"/>
</dbReference>
<dbReference type="GO" id="GO:0006281">
    <property type="term" value="P:DNA repair"/>
    <property type="evidence" value="ECO:0007669"/>
    <property type="project" value="TreeGrafter"/>
</dbReference>
<dbReference type="SFLD" id="SFLDG01129">
    <property type="entry name" value="C1.5:_HAD__Beta-PGM__Phosphata"/>
    <property type="match status" value="1"/>
</dbReference>
<keyword evidence="2" id="KW-1185">Reference proteome</keyword>
<organism evidence="1 2">
    <name type="scientific">Paenibacillus lemnae</name>
    <dbReference type="NCBI Taxonomy" id="1330551"/>
    <lineage>
        <taxon>Bacteria</taxon>
        <taxon>Bacillati</taxon>
        <taxon>Bacillota</taxon>
        <taxon>Bacilli</taxon>
        <taxon>Bacillales</taxon>
        <taxon>Paenibacillaceae</taxon>
        <taxon>Paenibacillus</taxon>
    </lineage>
</organism>
<evidence type="ECO:0000313" key="2">
    <source>
        <dbReference type="Proteomes" id="UP000565468"/>
    </source>
</evidence>
<protein>
    <submittedName>
        <fullName evidence="1">HAD-IA family hydrolase</fullName>
    </submittedName>
</protein>
<keyword evidence="1" id="KW-0378">Hydrolase</keyword>
<dbReference type="AlphaFoldDB" id="A0A848M7Y9"/>
<dbReference type="SUPFAM" id="SSF56784">
    <property type="entry name" value="HAD-like"/>
    <property type="match status" value="1"/>
</dbReference>
<comment type="caution">
    <text evidence="1">The sequence shown here is derived from an EMBL/GenBank/DDBJ whole genome shotgun (WGS) entry which is preliminary data.</text>
</comment>
<dbReference type="Pfam" id="PF13419">
    <property type="entry name" value="HAD_2"/>
    <property type="match status" value="1"/>
</dbReference>
<dbReference type="GO" id="GO:0005829">
    <property type="term" value="C:cytosol"/>
    <property type="evidence" value="ECO:0007669"/>
    <property type="project" value="TreeGrafter"/>
</dbReference>
<dbReference type="Proteomes" id="UP000565468">
    <property type="component" value="Unassembled WGS sequence"/>
</dbReference>
<sequence>MYKVMVVDFNGTLAESKYAVIQLMNGLADKYGYQKIRDEDVERMASMPIRERLKFMKCPMYKLPWLMRDVKQGYKEAAITLNLVPGTAQVLAAAKESGLTLGVLSSNSEENIRGFFDNHHIHEYFDFVYTAKSIFGKDKALKRLIRQHGYAAHEILYVGDELRDAVACQKAGVDCALVTWGYDTEELLRQGQPRYMVRTPQELQDLMLMKKTSSDA</sequence>
<dbReference type="PANTHER" id="PTHR43434">
    <property type="entry name" value="PHOSPHOGLYCOLATE PHOSPHATASE"/>
    <property type="match status" value="1"/>
</dbReference>
<accession>A0A848M7Y9</accession>
<dbReference type="Gene3D" id="3.40.50.1000">
    <property type="entry name" value="HAD superfamily/HAD-like"/>
    <property type="match status" value="1"/>
</dbReference>
<dbReference type="SFLD" id="SFLDS00003">
    <property type="entry name" value="Haloacid_Dehalogenase"/>
    <property type="match status" value="1"/>
</dbReference>
<reference evidence="1 2" key="1">
    <citation type="submission" date="2020-04" db="EMBL/GenBank/DDBJ databases">
        <title>Paenibacillus algicola sp. nov., a novel marine bacterium producing alginate lyase.</title>
        <authorList>
            <person name="Huang H."/>
        </authorList>
    </citation>
    <scope>NUCLEOTIDE SEQUENCE [LARGE SCALE GENOMIC DNA]</scope>
    <source>
        <strain evidence="1 2">L7-75</strain>
    </source>
</reference>
<dbReference type="InterPro" id="IPR041492">
    <property type="entry name" value="HAD_2"/>
</dbReference>
<dbReference type="NCBIfam" id="TIGR01549">
    <property type="entry name" value="HAD-SF-IA-v1"/>
    <property type="match status" value="1"/>
</dbReference>
<dbReference type="InterPro" id="IPR023214">
    <property type="entry name" value="HAD_sf"/>
</dbReference>
<dbReference type="InterPro" id="IPR050155">
    <property type="entry name" value="HAD-like_hydrolase_sf"/>
</dbReference>
<name>A0A848M7Y9_PAELE</name>
<dbReference type="Gene3D" id="1.10.150.240">
    <property type="entry name" value="Putative phosphatase, domain 2"/>
    <property type="match status" value="1"/>
</dbReference>
<dbReference type="InterPro" id="IPR006439">
    <property type="entry name" value="HAD-SF_hydro_IA"/>
</dbReference>
<dbReference type="GO" id="GO:0008967">
    <property type="term" value="F:phosphoglycolate phosphatase activity"/>
    <property type="evidence" value="ECO:0007669"/>
    <property type="project" value="TreeGrafter"/>
</dbReference>
<dbReference type="InterPro" id="IPR036412">
    <property type="entry name" value="HAD-like_sf"/>
</dbReference>
<proteinExistence type="predicted"/>
<gene>
    <name evidence="1" type="ORF">HII30_11120</name>
</gene>
<dbReference type="InterPro" id="IPR023198">
    <property type="entry name" value="PGP-like_dom2"/>
</dbReference>